<name>A0AAQ1PA49_9PSED</name>
<evidence type="ECO:0000313" key="1">
    <source>
        <dbReference type="EMBL" id="SPO60545.1"/>
    </source>
</evidence>
<proteinExistence type="predicted"/>
<comment type="caution">
    <text evidence="1">The sequence shown here is derived from an EMBL/GenBank/DDBJ whole genome shotgun (WGS) entry which is preliminary data.</text>
</comment>
<organism evidence="1 2">
    <name type="scientific">Pseudomonas inefficax</name>
    <dbReference type="NCBI Taxonomy" id="2078786"/>
    <lineage>
        <taxon>Bacteria</taxon>
        <taxon>Pseudomonadati</taxon>
        <taxon>Pseudomonadota</taxon>
        <taxon>Gammaproteobacteria</taxon>
        <taxon>Pseudomonadales</taxon>
        <taxon>Pseudomonadaceae</taxon>
        <taxon>Pseudomonas</taxon>
    </lineage>
</organism>
<keyword evidence="2" id="KW-1185">Reference proteome</keyword>
<protein>
    <submittedName>
        <fullName evidence="1">Uncharacterized protein</fullName>
    </submittedName>
</protein>
<feature type="non-terminal residue" evidence="1">
    <location>
        <position position="216"/>
    </location>
</feature>
<gene>
    <name evidence="1" type="ORF">JV551A3_V1_890001</name>
</gene>
<dbReference type="EMBL" id="OPYN01000089">
    <property type="protein sequence ID" value="SPO60545.1"/>
    <property type="molecule type" value="Genomic_DNA"/>
</dbReference>
<reference evidence="1 2" key="1">
    <citation type="submission" date="2018-02" db="EMBL/GenBank/DDBJ databases">
        <authorList>
            <person name="Dubost A."/>
        </authorList>
    </citation>
    <scope>NUCLEOTIDE SEQUENCE [LARGE SCALE GENOMIC DNA]</scope>
    <source>
        <strain evidence="2">JV551A3</strain>
    </source>
</reference>
<sequence>MQGSGWAKWMSSRWMKACWPTATTWQSTWALLAGKMNSGCSGCVATSQMARRWGSRRRSIGPASTRGNGVEEVIDSSGGYADPFAGTPAPTGTAALSSTVEIPVGAGVPAKRPEKQIHNYDSAKQNGRKMLNTSRPSGNPEMYQAFSAINFSSFSWSRANWRMPSPSFSVPMASSFMAQRNWLSFSCCLGSPALPGFSTCGRSPWSSLSCCSSSGL</sequence>
<dbReference type="AlphaFoldDB" id="A0AAQ1PA49"/>
<dbReference type="Proteomes" id="UP000294335">
    <property type="component" value="Unassembled WGS sequence"/>
</dbReference>
<accession>A0AAQ1PA49</accession>
<evidence type="ECO:0000313" key="2">
    <source>
        <dbReference type="Proteomes" id="UP000294335"/>
    </source>
</evidence>